<name>A0A542ZAF8_9ACTN</name>
<dbReference type="RefSeq" id="WP_246044404.1">
    <property type="nucleotide sequence ID" value="NZ_BAAAMD010000003.1"/>
</dbReference>
<feature type="signal peptide" evidence="2">
    <location>
        <begin position="1"/>
        <end position="26"/>
    </location>
</feature>
<dbReference type="EMBL" id="VFOR01000003">
    <property type="protein sequence ID" value="TQL57313.1"/>
    <property type="molecule type" value="Genomic_DNA"/>
</dbReference>
<evidence type="ECO:0000313" key="4">
    <source>
        <dbReference type="Proteomes" id="UP000316196"/>
    </source>
</evidence>
<evidence type="ECO:0000256" key="2">
    <source>
        <dbReference type="SAM" id="SignalP"/>
    </source>
</evidence>
<gene>
    <name evidence="3" type="ORF">FB460_2390</name>
</gene>
<dbReference type="AlphaFoldDB" id="A0A542ZAF8"/>
<feature type="region of interest" description="Disordered" evidence="1">
    <location>
        <begin position="380"/>
        <end position="451"/>
    </location>
</feature>
<keyword evidence="4" id="KW-1185">Reference proteome</keyword>
<proteinExistence type="predicted"/>
<keyword evidence="2" id="KW-0732">Signal</keyword>
<feature type="compositionally biased region" description="Pro residues" evidence="1">
    <location>
        <begin position="390"/>
        <end position="416"/>
    </location>
</feature>
<evidence type="ECO:0000313" key="3">
    <source>
        <dbReference type="EMBL" id="TQL57313.1"/>
    </source>
</evidence>
<sequence>MRGNRILSMLAAGTGLALAVGVPALAADIDSPEGPLTKVQISPDLNCRVDYLGDTYSEFFSETACGTFFASGEELFGPDHVPAGSMIGREGWTPVSQETSGSGTAQDPYTIVTVVTGGSVEITQTDRYVVGENAYRTTTSVKNISDAAIDGYVYHGADCYLQDSDYGYGTHDAATGTITCQAPDENGEKAAGTRVEQFIPLTADSTYYYGRYSDVWNMIETRDPLPNMLDDADTHIDNGMALGWAVDLAPGASAEYKRLTNFSPTGILSLPTQISASPAELDGPGVSTITASIENPNSDAQSVDLRIALPEGVTYVDGSASVDATVEGDALIVPAAALDAAGGSLEFTFDVQATTSGALSLTGTSASGAPVIESSTTLTVAEGTSTPGPTSTPEPTATPEPSVTPEPSATPEPTTTPEPSVSAEPTTPAPEKSAPVKPAPKKGGGLPKTGR</sequence>
<comment type="caution">
    <text evidence="3">The sequence shown here is derived from an EMBL/GenBank/DDBJ whole genome shotgun (WGS) entry which is preliminary data.</text>
</comment>
<dbReference type="Proteomes" id="UP000316196">
    <property type="component" value="Unassembled WGS sequence"/>
</dbReference>
<reference evidence="3 4" key="1">
    <citation type="submission" date="2019-06" db="EMBL/GenBank/DDBJ databases">
        <title>Sequencing the genomes of 1000 actinobacteria strains.</title>
        <authorList>
            <person name="Klenk H.-P."/>
        </authorList>
    </citation>
    <scope>NUCLEOTIDE SEQUENCE [LARGE SCALE GENOMIC DNA]</scope>
    <source>
        <strain evidence="3 4">DSM 8251</strain>
    </source>
</reference>
<feature type="chain" id="PRO_5021712275" evidence="2">
    <location>
        <begin position="27"/>
        <end position="451"/>
    </location>
</feature>
<feature type="compositionally biased region" description="Gly residues" evidence="1">
    <location>
        <begin position="442"/>
        <end position="451"/>
    </location>
</feature>
<feature type="compositionally biased region" description="Low complexity" evidence="1">
    <location>
        <begin position="417"/>
        <end position="436"/>
    </location>
</feature>
<evidence type="ECO:0000256" key="1">
    <source>
        <dbReference type="SAM" id="MobiDB-lite"/>
    </source>
</evidence>
<accession>A0A542ZAF8</accession>
<organism evidence="3 4">
    <name type="scientific">Propioniferax innocua</name>
    <dbReference type="NCBI Taxonomy" id="1753"/>
    <lineage>
        <taxon>Bacteria</taxon>
        <taxon>Bacillati</taxon>
        <taxon>Actinomycetota</taxon>
        <taxon>Actinomycetes</taxon>
        <taxon>Propionibacteriales</taxon>
        <taxon>Propionibacteriaceae</taxon>
        <taxon>Propioniferax</taxon>
    </lineage>
</organism>
<protein>
    <submittedName>
        <fullName evidence="3">Uncharacterized protein</fullName>
    </submittedName>
</protein>